<dbReference type="KEGG" id="dov:DSCO28_06230"/>
<evidence type="ECO:0000313" key="1">
    <source>
        <dbReference type="EMBL" id="BBO80057.1"/>
    </source>
</evidence>
<dbReference type="Gene3D" id="3.40.50.2000">
    <property type="entry name" value="Glycogen Phosphorylase B"/>
    <property type="match status" value="1"/>
</dbReference>
<dbReference type="SUPFAM" id="SSF53756">
    <property type="entry name" value="UDP-Glycosyltransferase/glycogen phosphorylase"/>
    <property type="match status" value="1"/>
</dbReference>
<evidence type="ECO:0008006" key="3">
    <source>
        <dbReference type="Google" id="ProtNLM"/>
    </source>
</evidence>
<reference evidence="1 2" key="1">
    <citation type="submission" date="2019-11" db="EMBL/GenBank/DDBJ databases">
        <title>Comparative genomics of hydrocarbon-degrading Desulfosarcina strains.</title>
        <authorList>
            <person name="Watanabe M."/>
            <person name="Kojima H."/>
            <person name="Fukui M."/>
        </authorList>
    </citation>
    <scope>NUCLEOTIDE SEQUENCE [LARGE SCALE GENOMIC DNA]</scope>
    <source>
        <strain evidence="1 2">28bB2T</strain>
    </source>
</reference>
<name>A0A5K7ZJB1_9BACT</name>
<sequence>MKIAFVHYHLKTGGVTTVLKNQVSALQGRCKTLVLTGDRAGTRMACPVVEIPGLGYDRPDMDNVPPEVVAEMVQQAICEIWPEGCDLIHVHNPTLAKNRRFLRIIKRLQQSGVKFFLQIHDFAEDGRPDAYFDESYPADCHYGVINRRDVDILMRAGLKAQGLHLLPNAVTPLPVSPGQGKKELILYPVRAIRRKNIGEAILLSLFFENGLRLAITQPPNSPADIYRYQEWVDWARGHPLPVYFAAGQKTDFAVLVGAAQSMITTSIAEGFGFAYLEPWTAGKFVWGRRLKAICRDFEKQGLHLEELYDRLDVPLAWIDAETFANQWQATVLRAGMTFGFPLDETDVRTAYDRLTVRGQVDFGILNEPFQRQVLEKVLHDPSCKRTLRSLNPWLAAIGVPSNPAAIITHNRRAVARHYAIHACGERLMEIYRLVVSKPVCHRIDKTALLSAFFDLERFSLLKWNASA</sequence>
<dbReference type="AlphaFoldDB" id="A0A5K7ZJB1"/>
<dbReference type="EMBL" id="AP021876">
    <property type="protein sequence ID" value="BBO80057.1"/>
    <property type="molecule type" value="Genomic_DNA"/>
</dbReference>
<accession>A0A5K7ZJB1</accession>
<organism evidence="1 2">
    <name type="scientific">Desulfosarcina ovata subsp. sediminis</name>
    <dbReference type="NCBI Taxonomy" id="885957"/>
    <lineage>
        <taxon>Bacteria</taxon>
        <taxon>Pseudomonadati</taxon>
        <taxon>Thermodesulfobacteriota</taxon>
        <taxon>Desulfobacteria</taxon>
        <taxon>Desulfobacterales</taxon>
        <taxon>Desulfosarcinaceae</taxon>
        <taxon>Desulfosarcina</taxon>
    </lineage>
</organism>
<dbReference type="Proteomes" id="UP000425960">
    <property type="component" value="Chromosome"/>
</dbReference>
<dbReference type="RefSeq" id="WP_173179031.1">
    <property type="nucleotide sequence ID" value="NZ_AP021876.1"/>
</dbReference>
<protein>
    <recommendedName>
        <fullName evidence="3">Glycosyltransferase subfamily 4-like N-terminal domain-containing protein</fullName>
    </recommendedName>
</protein>
<proteinExistence type="predicted"/>
<evidence type="ECO:0000313" key="2">
    <source>
        <dbReference type="Proteomes" id="UP000425960"/>
    </source>
</evidence>
<gene>
    <name evidence="1" type="ORF">DSCO28_06230</name>
</gene>